<dbReference type="FunFam" id="2.60.260.20:FF:000005">
    <property type="entry name" value="Chaperone protein dnaJ 1, mitochondrial"/>
    <property type="match status" value="1"/>
</dbReference>
<dbReference type="GO" id="GO:0005524">
    <property type="term" value="F:ATP binding"/>
    <property type="evidence" value="ECO:0007669"/>
    <property type="project" value="InterPro"/>
</dbReference>
<gene>
    <name evidence="9" type="ORF">E2562_014271</name>
</gene>
<evidence type="ECO:0000259" key="8">
    <source>
        <dbReference type="PROSITE" id="PS51188"/>
    </source>
</evidence>
<dbReference type="FunFam" id="2.10.230.10:FF:000002">
    <property type="entry name" value="Molecular chaperone DnaJ"/>
    <property type="match status" value="1"/>
</dbReference>
<dbReference type="SUPFAM" id="SSF49493">
    <property type="entry name" value="HSP40/DnaJ peptide-binding domain"/>
    <property type="match status" value="2"/>
</dbReference>
<dbReference type="GO" id="GO:0051082">
    <property type="term" value="F:unfolded protein binding"/>
    <property type="evidence" value="ECO:0007669"/>
    <property type="project" value="InterPro"/>
</dbReference>
<dbReference type="Gene3D" id="2.60.260.20">
    <property type="entry name" value="Urease metallochaperone UreE, N-terminal domain"/>
    <property type="match status" value="2"/>
</dbReference>
<evidence type="ECO:0008006" key="11">
    <source>
        <dbReference type="Google" id="ProtNLM"/>
    </source>
</evidence>
<organism evidence="9 10">
    <name type="scientific">Oryza meyeriana var. granulata</name>
    <dbReference type="NCBI Taxonomy" id="110450"/>
    <lineage>
        <taxon>Eukaryota</taxon>
        <taxon>Viridiplantae</taxon>
        <taxon>Streptophyta</taxon>
        <taxon>Embryophyta</taxon>
        <taxon>Tracheophyta</taxon>
        <taxon>Spermatophyta</taxon>
        <taxon>Magnoliopsida</taxon>
        <taxon>Liliopsida</taxon>
        <taxon>Poales</taxon>
        <taxon>Poaceae</taxon>
        <taxon>BOP clade</taxon>
        <taxon>Oryzoideae</taxon>
        <taxon>Oryzeae</taxon>
        <taxon>Oryzinae</taxon>
        <taxon>Oryza</taxon>
        <taxon>Oryza meyeriana</taxon>
    </lineage>
</organism>
<feature type="domain" description="CR-type" evidence="8">
    <location>
        <begin position="190"/>
        <end position="268"/>
    </location>
</feature>
<dbReference type="InterPro" id="IPR036869">
    <property type="entry name" value="J_dom_sf"/>
</dbReference>
<dbReference type="Pfam" id="PF00226">
    <property type="entry name" value="DnaJ"/>
    <property type="match status" value="1"/>
</dbReference>
<accession>A0A6G1BKN6</accession>
<dbReference type="FunFam" id="1.10.287.110:FF:000058">
    <property type="entry name" value="Chaperone protein dnaJ GFA2, mitochondrial"/>
    <property type="match status" value="1"/>
</dbReference>
<evidence type="ECO:0000256" key="3">
    <source>
        <dbReference type="ARBA" id="ARBA00022771"/>
    </source>
</evidence>
<dbReference type="PROSITE" id="PS00636">
    <property type="entry name" value="DNAJ_1"/>
    <property type="match status" value="1"/>
</dbReference>
<keyword evidence="10" id="KW-1185">Reference proteome</keyword>
<evidence type="ECO:0000256" key="2">
    <source>
        <dbReference type="ARBA" id="ARBA00022737"/>
    </source>
</evidence>
<dbReference type="Gene3D" id="1.10.287.110">
    <property type="entry name" value="DnaJ domain"/>
    <property type="match status" value="1"/>
</dbReference>
<dbReference type="PROSITE" id="PS50076">
    <property type="entry name" value="DNAJ_2"/>
    <property type="match status" value="1"/>
</dbReference>
<dbReference type="SUPFAM" id="SSF57938">
    <property type="entry name" value="DnaJ/Hsp40 cysteine-rich domain"/>
    <property type="match status" value="1"/>
</dbReference>
<dbReference type="SMART" id="SM00271">
    <property type="entry name" value="DnaJ"/>
    <property type="match status" value="1"/>
</dbReference>
<dbReference type="CDD" id="cd10719">
    <property type="entry name" value="DnaJ_zf"/>
    <property type="match status" value="1"/>
</dbReference>
<evidence type="ECO:0000313" key="10">
    <source>
        <dbReference type="Proteomes" id="UP000479710"/>
    </source>
</evidence>
<dbReference type="AlphaFoldDB" id="A0A6G1BKN6"/>
<evidence type="ECO:0000256" key="1">
    <source>
        <dbReference type="ARBA" id="ARBA00022723"/>
    </source>
</evidence>
<reference evidence="9 10" key="1">
    <citation type="submission" date="2019-11" db="EMBL/GenBank/DDBJ databases">
        <title>Whole genome sequence of Oryza granulata.</title>
        <authorList>
            <person name="Li W."/>
        </authorList>
    </citation>
    <scope>NUCLEOTIDE SEQUENCE [LARGE SCALE GENOMIC DNA]</scope>
    <source>
        <strain evidence="10">cv. Menghai</strain>
        <tissue evidence="9">Leaf</tissue>
    </source>
</reference>
<dbReference type="HAMAP" id="MF_01152">
    <property type="entry name" value="DnaJ"/>
    <property type="match status" value="1"/>
</dbReference>
<dbReference type="InterPro" id="IPR002939">
    <property type="entry name" value="DnaJ_C"/>
</dbReference>
<evidence type="ECO:0000256" key="5">
    <source>
        <dbReference type="ARBA" id="ARBA00023186"/>
    </source>
</evidence>
<dbReference type="InterPro" id="IPR008971">
    <property type="entry name" value="HSP40/DnaJ_pept-bd"/>
</dbReference>
<dbReference type="SUPFAM" id="SSF46565">
    <property type="entry name" value="Chaperone J-domain"/>
    <property type="match status" value="1"/>
</dbReference>
<feature type="domain" description="J" evidence="7">
    <location>
        <begin position="69"/>
        <end position="134"/>
    </location>
</feature>
<dbReference type="CDD" id="cd06257">
    <property type="entry name" value="DnaJ"/>
    <property type="match status" value="1"/>
</dbReference>
<proteinExistence type="inferred from homology"/>
<dbReference type="InterPro" id="IPR001305">
    <property type="entry name" value="HSP_DnaJ_Cys-rich_dom"/>
</dbReference>
<sequence>MARAAASRLAAAATSSSSTLELFSRHLAAASSAWGVAPSRAPNPGRERSASWWCPTRSFHATRRMNARDYYDVLGVNKDASASDIKKAYYVLAKKFHPDTNKEDADAEKKFQEVQRAYEVLKDEDKRETYDQLGAEAYEHQASGGGPDDFSGSHPFSDIFSDIFDNPFAMRGGQDVKVPIELSFMEAVQGCRKTITYEADVFCYTCNGSGVPPGTIPQTCKACRGAGVIFMQRGIMSIETTCSRCGGSGKLVKNFCKTCKGEQLVKGKQSVKLDIMAGTDENDSMKVCGKGGADVERNKPGDLYVTFKIREDPIFRREGNHVHVDAIISITQAVLGGTVTVPTLTGNVSVKVRQGTQPGEKVVLRGKGIKARNSPAYGNQYIHFNVRVPTEVTQRQRELMAEFDKEECNEGERVAAASG</sequence>
<dbReference type="GO" id="GO:0031072">
    <property type="term" value="F:heat shock protein binding"/>
    <property type="evidence" value="ECO:0007669"/>
    <property type="project" value="InterPro"/>
</dbReference>
<dbReference type="GO" id="GO:0009408">
    <property type="term" value="P:response to heat"/>
    <property type="evidence" value="ECO:0007669"/>
    <property type="project" value="InterPro"/>
</dbReference>
<name>A0A6G1BKN6_9ORYZ</name>
<keyword evidence="4 6" id="KW-0862">Zinc</keyword>
<evidence type="ECO:0000256" key="6">
    <source>
        <dbReference type="PROSITE-ProRule" id="PRU00546"/>
    </source>
</evidence>
<dbReference type="NCBIfam" id="NF008035">
    <property type="entry name" value="PRK10767.1"/>
    <property type="match status" value="1"/>
</dbReference>
<dbReference type="Pfam" id="PF01556">
    <property type="entry name" value="DnaJ_C"/>
    <property type="match status" value="1"/>
</dbReference>
<evidence type="ECO:0000313" key="9">
    <source>
        <dbReference type="EMBL" id="KAF0888466.1"/>
    </source>
</evidence>
<keyword evidence="2" id="KW-0677">Repeat</keyword>
<keyword evidence="1 6" id="KW-0479">Metal-binding</keyword>
<dbReference type="CDD" id="cd10747">
    <property type="entry name" value="DnaJ_C"/>
    <property type="match status" value="1"/>
</dbReference>
<comment type="caution">
    <text evidence="9">The sequence shown here is derived from an EMBL/GenBank/DDBJ whole genome shotgun (WGS) entry which is preliminary data.</text>
</comment>
<dbReference type="InterPro" id="IPR012724">
    <property type="entry name" value="DnaJ"/>
</dbReference>
<dbReference type="OrthoDB" id="10256793at2759"/>
<keyword evidence="5" id="KW-0143">Chaperone</keyword>
<dbReference type="PROSITE" id="PS51188">
    <property type="entry name" value="ZF_CR"/>
    <property type="match status" value="1"/>
</dbReference>
<dbReference type="PANTHER" id="PTHR43096">
    <property type="entry name" value="DNAJ HOMOLOG 1, MITOCHONDRIAL-RELATED"/>
    <property type="match status" value="1"/>
</dbReference>
<dbReference type="GO" id="GO:0042026">
    <property type="term" value="P:protein refolding"/>
    <property type="evidence" value="ECO:0007669"/>
    <property type="project" value="TreeGrafter"/>
</dbReference>
<dbReference type="EMBL" id="SPHZ02000012">
    <property type="protein sequence ID" value="KAF0888466.1"/>
    <property type="molecule type" value="Genomic_DNA"/>
</dbReference>
<dbReference type="PANTHER" id="PTHR43096:SF45">
    <property type="entry name" value="DNAJ C TERMINAL REGION FAMILY PROTEIN, EXPRESSED"/>
    <property type="match status" value="1"/>
</dbReference>
<evidence type="ECO:0000256" key="4">
    <source>
        <dbReference type="ARBA" id="ARBA00022833"/>
    </source>
</evidence>
<dbReference type="GO" id="GO:0008270">
    <property type="term" value="F:zinc ion binding"/>
    <property type="evidence" value="ECO:0007669"/>
    <property type="project" value="UniProtKB-KW"/>
</dbReference>
<dbReference type="Gene3D" id="2.10.230.10">
    <property type="entry name" value="Heat shock protein DnaJ, cysteine-rich domain"/>
    <property type="match status" value="1"/>
</dbReference>
<dbReference type="GO" id="GO:0005783">
    <property type="term" value="C:endoplasmic reticulum"/>
    <property type="evidence" value="ECO:0007669"/>
    <property type="project" value="UniProtKB-ARBA"/>
</dbReference>
<protein>
    <recommendedName>
        <fullName evidence="11">J domain-containing protein</fullName>
    </recommendedName>
</protein>
<dbReference type="Proteomes" id="UP000479710">
    <property type="component" value="Unassembled WGS sequence"/>
</dbReference>
<dbReference type="InterPro" id="IPR001623">
    <property type="entry name" value="DnaJ_domain"/>
</dbReference>
<dbReference type="InterPro" id="IPR036410">
    <property type="entry name" value="HSP_DnaJ_Cys-rich_dom_sf"/>
</dbReference>
<feature type="zinc finger region" description="CR-type" evidence="6">
    <location>
        <begin position="190"/>
        <end position="268"/>
    </location>
</feature>
<keyword evidence="3 6" id="KW-0863">Zinc-finger</keyword>
<dbReference type="PRINTS" id="PR00625">
    <property type="entry name" value="JDOMAIN"/>
</dbReference>
<evidence type="ECO:0000259" key="7">
    <source>
        <dbReference type="PROSITE" id="PS50076"/>
    </source>
</evidence>
<dbReference type="Pfam" id="PF00684">
    <property type="entry name" value="DnaJ_CXXCXGXG"/>
    <property type="match status" value="1"/>
</dbReference>
<dbReference type="InterPro" id="IPR018253">
    <property type="entry name" value="DnaJ_domain_CS"/>
</dbReference>